<dbReference type="InterPro" id="IPR012854">
    <property type="entry name" value="Cu_amine_oxidase-like_N"/>
</dbReference>
<dbReference type="EMBL" id="JBAWSY010000018">
    <property type="protein sequence ID" value="MEI4771342.1"/>
    <property type="molecule type" value="Genomic_DNA"/>
</dbReference>
<dbReference type="Proteomes" id="UP001364890">
    <property type="component" value="Unassembled WGS sequence"/>
</dbReference>
<dbReference type="Gene3D" id="3.30.457.10">
    <property type="entry name" value="Copper amine oxidase-like, N-terminal domain"/>
    <property type="match status" value="1"/>
</dbReference>
<dbReference type="SUPFAM" id="SSF55383">
    <property type="entry name" value="Copper amine oxidase, domain N"/>
    <property type="match status" value="1"/>
</dbReference>
<sequence>MKNLSIFAGAILLITLLFNYPVANADTEKVTQDTTNFIKSSGIIKDIEKTEDLVTLTVECEDEEPIVTILKVTNDTLSFNSGTTKEVKKDAFQKGQRIDAYYDKNKPMIMIYPAQIYPELVIVHDTKNSSSIKVGKFDEQFLSVDKELKLKIDKETVLVNEKGEKITQKDLRGKELVVFYTIATKSIPAQTAPSKIVAINYLSPEMKEVQKIIEKDHFMQNGTKMIPLRKVAEQLGYKVINHPKRNSVFLKLGNSSFTIKRGEEVYSYNRSLRKFIEKPIVKANKTYVSEDILELLIHDNPSSSK</sequence>
<comment type="caution">
    <text evidence="3">The sequence shown here is derived from an EMBL/GenBank/DDBJ whole genome shotgun (WGS) entry which is preliminary data.</text>
</comment>
<proteinExistence type="predicted"/>
<feature type="domain" description="Copper amine oxidase-like N-terminal" evidence="2">
    <location>
        <begin position="214"/>
        <end position="292"/>
    </location>
</feature>
<feature type="chain" id="PRO_5045058491" evidence="1">
    <location>
        <begin position="26"/>
        <end position="305"/>
    </location>
</feature>
<evidence type="ECO:0000313" key="3">
    <source>
        <dbReference type="EMBL" id="MEI4771342.1"/>
    </source>
</evidence>
<gene>
    <name evidence="3" type="ORF">WAX74_17080</name>
</gene>
<feature type="signal peptide" evidence="1">
    <location>
        <begin position="1"/>
        <end position="25"/>
    </location>
</feature>
<name>A0ABU8FAR6_9BACI</name>
<evidence type="ECO:0000256" key="1">
    <source>
        <dbReference type="SAM" id="SignalP"/>
    </source>
</evidence>
<keyword evidence="4" id="KW-1185">Reference proteome</keyword>
<dbReference type="RefSeq" id="WP_336498891.1">
    <property type="nucleotide sequence ID" value="NZ_JBAWSY010000018.1"/>
</dbReference>
<dbReference type="InterPro" id="IPR036582">
    <property type="entry name" value="Mao_N_sf"/>
</dbReference>
<keyword evidence="1" id="KW-0732">Signal</keyword>
<organism evidence="3 4">
    <name type="scientific">Psychrobacillus mangrovi</name>
    <dbReference type="NCBI Taxonomy" id="3117745"/>
    <lineage>
        <taxon>Bacteria</taxon>
        <taxon>Bacillati</taxon>
        <taxon>Bacillota</taxon>
        <taxon>Bacilli</taxon>
        <taxon>Bacillales</taxon>
        <taxon>Bacillaceae</taxon>
        <taxon>Psychrobacillus</taxon>
    </lineage>
</organism>
<accession>A0ABU8FAR6</accession>
<dbReference type="Pfam" id="PF07833">
    <property type="entry name" value="Cu_amine_oxidN1"/>
    <property type="match status" value="1"/>
</dbReference>
<evidence type="ECO:0000313" key="4">
    <source>
        <dbReference type="Proteomes" id="UP001364890"/>
    </source>
</evidence>
<protein>
    <submittedName>
        <fullName evidence="3">Stalk domain-containing protein</fullName>
    </submittedName>
</protein>
<evidence type="ECO:0000259" key="2">
    <source>
        <dbReference type="Pfam" id="PF07833"/>
    </source>
</evidence>
<reference evidence="3 4" key="1">
    <citation type="submission" date="2024-01" db="EMBL/GenBank/DDBJ databases">
        <title>Seven novel Bacillus-like species.</title>
        <authorList>
            <person name="Liu G."/>
        </authorList>
    </citation>
    <scope>NUCLEOTIDE SEQUENCE [LARGE SCALE GENOMIC DNA]</scope>
    <source>
        <strain evidence="3 4">FJAT-51614</strain>
    </source>
</reference>